<sequence>TYRCFAKDKGEVCTRRGHPFSPNRDPCGATVAFTGLEERFTGRHADHETEWPDLLTQDAPSVAVLHVSVSLVRLGWQARLRTLRLPLRRRGAGAQSQSNSIGCSSHDPGAFRGGALCLIDSEITSTIVFHASGTRSLAQLGR</sequence>
<accession>A0ABD0LUE5</accession>
<dbReference type="EMBL" id="JACVVK020000024">
    <property type="protein sequence ID" value="KAK7502728.1"/>
    <property type="molecule type" value="Genomic_DNA"/>
</dbReference>
<keyword evidence="2" id="KW-1185">Reference proteome</keyword>
<reference evidence="1 2" key="1">
    <citation type="journal article" date="2023" name="Sci. Data">
        <title>Genome assembly of the Korean intertidal mud-creeper Batillaria attramentaria.</title>
        <authorList>
            <person name="Patra A.K."/>
            <person name="Ho P.T."/>
            <person name="Jun S."/>
            <person name="Lee S.J."/>
            <person name="Kim Y."/>
            <person name="Won Y.J."/>
        </authorList>
    </citation>
    <scope>NUCLEOTIDE SEQUENCE [LARGE SCALE GENOMIC DNA]</scope>
    <source>
        <strain evidence="1">Wonlab-2016</strain>
    </source>
</reference>
<evidence type="ECO:0000313" key="1">
    <source>
        <dbReference type="EMBL" id="KAK7502728.1"/>
    </source>
</evidence>
<dbReference type="Proteomes" id="UP001519460">
    <property type="component" value="Unassembled WGS sequence"/>
</dbReference>
<feature type="non-terminal residue" evidence="1">
    <location>
        <position position="1"/>
    </location>
</feature>
<evidence type="ECO:0000313" key="2">
    <source>
        <dbReference type="Proteomes" id="UP001519460"/>
    </source>
</evidence>
<organism evidence="1 2">
    <name type="scientific">Batillaria attramentaria</name>
    <dbReference type="NCBI Taxonomy" id="370345"/>
    <lineage>
        <taxon>Eukaryota</taxon>
        <taxon>Metazoa</taxon>
        <taxon>Spiralia</taxon>
        <taxon>Lophotrochozoa</taxon>
        <taxon>Mollusca</taxon>
        <taxon>Gastropoda</taxon>
        <taxon>Caenogastropoda</taxon>
        <taxon>Sorbeoconcha</taxon>
        <taxon>Cerithioidea</taxon>
        <taxon>Batillariidae</taxon>
        <taxon>Batillaria</taxon>
    </lineage>
</organism>
<comment type="caution">
    <text evidence="1">The sequence shown here is derived from an EMBL/GenBank/DDBJ whole genome shotgun (WGS) entry which is preliminary data.</text>
</comment>
<protein>
    <submittedName>
        <fullName evidence="1">Uncharacterized protein</fullName>
    </submittedName>
</protein>
<dbReference type="AlphaFoldDB" id="A0ABD0LUE5"/>
<name>A0ABD0LUE5_9CAEN</name>
<gene>
    <name evidence="1" type="ORF">BaRGS_00005978</name>
</gene>
<proteinExistence type="predicted"/>